<dbReference type="AlphaFoldDB" id="A0AA90K738"/>
<sequence length="45" mass="5204">MSGDPFDGGGGAARTGRERTGARRRDHRRDRRRPVRCPVERCYPY</sequence>
<name>A0AA90K738_9ACTN</name>
<evidence type="ECO:0000313" key="2">
    <source>
        <dbReference type="EMBL" id="MDI5968518.1"/>
    </source>
</evidence>
<comment type="caution">
    <text evidence="2">The sequence shown here is derived from an EMBL/GenBank/DDBJ whole genome shotgun (WGS) entry which is preliminary data.</text>
</comment>
<gene>
    <name evidence="2" type="ORF">POF50_004015</name>
</gene>
<proteinExistence type="predicted"/>
<accession>A0AA90K738</accession>
<dbReference type="EMBL" id="JABXJJ020000004">
    <property type="protein sequence ID" value="MDI5968518.1"/>
    <property type="molecule type" value="Genomic_DNA"/>
</dbReference>
<feature type="compositionally biased region" description="Basic residues" evidence="1">
    <location>
        <begin position="24"/>
        <end position="35"/>
    </location>
</feature>
<feature type="region of interest" description="Disordered" evidence="1">
    <location>
        <begin position="1"/>
        <end position="37"/>
    </location>
</feature>
<reference evidence="2" key="1">
    <citation type="submission" date="2023-05" db="EMBL/GenBank/DDBJ databases">
        <title>Streptantibioticus silvisoli sp. nov., acidotolerant actinomycetes 1 from pine litter.</title>
        <authorList>
            <person name="Swiecimska M."/>
            <person name="Golinska P."/>
            <person name="Sangal V."/>
            <person name="Wachnowicz B."/>
            <person name="Goodfellow M."/>
        </authorList>
    </citation>
    <scope>NUCLEOTIDE SEQUENCE</scope>
    <source>
        <strain evidence="2">SL13</strain>
    </source>
</reference>
<organism evidence="2">
    <name type="scientific">Streptantibioticus silvisoli</name>
    <dbReference type="NCBI Taxonomy" id="2705255"/>
    <lineage>
        <taxon>Bacteria</taxon>
        <taxon>Bacillati</taxon>
        <taxon>Actinomycetota</taxon>
        <taxon>Actinomycetes</taxon>
        <taxon>Kitasatosporales</taxon>
        <taxon>Streptomycetaceae</taxon>
        <taxon>Streptantibioticus</taxon>
    </lineage>
</organism>
<protein>
    <submittedName>
        <fullName evidence="2">Uncharacterized protein</fullName>
    </submittedName>
</protein>
<evidence type="ECO:0000256" key="1">
    <source>
        <dbReference type="SAM" id="MobiDB-lite"/>
    </source>
</evidence>
<feature type="compositionally biased region" description="Gly residues" evidence="1">
    <location>
        <begin position="1"/>
        <end position="13"/>
    </location>
</feature>
<dbReference type="RefSeq" id="WP_271312375.1">
    <property type="nucleotide sequence ID" value="NZ_JABXJJ020000004.1"/>
</dbReference>